<dbReference type="EMBL" id="JAAAHW010003663">
    <property type="protein sequence ID" value="KAF9981760.1"/>
    <property type="molecule type" value="Genomic_DNA"/>
</dbReference>
<dbReference type="InterPro" id="IPR032675">
    <property type="entry name" value="LRR_dom_sf"/>
</dbReference>
<dbReference type="Proteomes" id="UP000749646">
    <property type="component" value="Unassembled WGS sequence"/>
</dbReference>
<sequence>MPHQARSSLLYRFGPHPDDVYYHRHLIYDLSLLGDPAGLDKYNYPNLHKLTIDCAKNKDPGRERGVSLELTEMFPLLVHLTLNSVKITTTSWLGLSAHCHIRTLQLYCVWIEADDTPAFWRACEKLESLELRKTTIAGGCAPDEVVFERMRKLIVIETEHLNIAAQLELFLRCPKLVEVKWGIGEYEDDEQPTLITHPLPSGYWPHLDKLSIDCNLQDIDLASLLEGVGEGQGNIVNLQLVGCTLRRQAFKALDLHFHVLVDLDLEDCYSAESYAFRDILCCCSRLENLRARSVLANDIVEGGPWVCQQLRELKICFLFDQEEQDLQQLVFERLSTLVRLERLIMHYPLYDVYEHYHVLEFQLERGLIQLACLKQLTTLDFVVFSSPYIPQLGTEEVAWMGFNWKKLTRVSGMLNKDPQECTRLKNALELFKITTA</sequence>
<dbReference type="AlphaFoldDB" id="A0A9P6M987"/>
<dbReference type="OrthoDB" id="2371848at2759"/>
<dbReference type="Gene3D" id="3.80.10.10">
    <property type="entry name" value="Ribonuclease Inhibitor"/>
    <property type="match status" value="1"/>
</dbReference>
<comment type="caution">
    <text evidence="1">The sequence shown here is derived from an EMBL/GenBank/DDBJ whole genome shotgun (WGS) entry which is preliminary data.</text>
</comment>
<protein>
    <submittedName>
        <fullName evidence="1">Uncharacterized protein</fullName>
    </submittedName>
</protein>
<keyword evidence="2" id="KW-1185">Reference proteome</keyword>
<name>A0A9P6M987_9FUNG</name>
<gene>
    <name evidence="1" type="ORF">BGZ65_003607</name>
</gene>
<accession>A0A9P6M987</accession>
<evidence type="ECO:0000313" key="1">
    <source>
        <dbReference type="EMBL" id="KAF9981760.1"/>
    </source>
</evidence>
<organism evidence="1 2">
    <name type="scientific">Modicella reniformis</name>
    <dbReference type="NCBI Taxonomy" id="1440133"/>
    <lineage>
        <taxon>Eukaryota</taxon>
        <taxon>Fungi</taxon>
        <taxon>Fungi incertae sedis</taxon>
        <taxon>Mucoromycota</taxon>
        <taxon>Mortierellomycotina</taxon>
        <taxon>Mortierellomycetes</taxon>
        <taxon>Mortierellales</taxon>
        <taxon>Mortierellaceae</taxon>
        <taxon>Modicella</taxon>
    </lineage>
</organism>
<proteinExistence type="predicted"/>
<evidence type="ECO:0000313" key="2">
    <source>
        <dbReference type="Proteomes" id="UP000749646"/>
    </source>
</evidence>
<reference evidence="1" key="1">
    <citation type="journal article" date="2020" name="Fungal Divers.">
        <title>Resolving the Mortierellaceae phylogeny through synthesis of multi-gene phylogenetics and phylogenomics.</title>
        <authorList>
            <person name="Vandepol N."/>
            <person name="Liber J."/>
            <person name="Desiro A."/>
            <person name="Na H."/>
            <person name="Kennedy M."/>
            <person name="Barry K."/>
            <person name="Grigoriev I.V."/>
            <person name="Miller A.N."/>
            <person name="O'Donnell K."/>
            <person name="Stajich J.E."/>
            <person name="Bonito G."/>
        </authorList>
    </citation>
    <scope>NUCLEOTIDE SEQUENCE</scope>
    <source>
        <strain evidence="1">MES-2147</strain>
    </source>
</reference>
<dbReference type="SUPFAM" id="SSF52047">
    <property type="entry name" value="RNI-like"/>
    <property type="match status" value="1"/>
</dbReference>